<proteinExistence type="predicted"/>
<evidence type="ECO:0000256" key="1">
    <source>
        <dbReference type="SAM" id="Phobius"/>
    </source>
</evidence>
<name>A0A819YHB1_9BILA</name>
<gene>
    <name evidence="2" type="ORF">OTI717_LOCUS36333</name>
</gene>
<evidence type="ECO:0000313" key="3">
    <source>
        <dbReference type="Proteomes" id="UP000663823"/>
    </source>
</evidence>
<feature type="transmembrane region" description="Helical" evidence="1">
    <location>
        <begin position="12"/>
        <end position="33"/>
    </location>
</feature>
<organism evidence="2 3">
    <name type="scientific">Rotaria sordida</name>
    <dbReference type="NCBI Taxonomy" id="392033"/>
    <lineage>
        <taxon>Eukaryota</taxon>
        <taxon>Metazoa</taxon>
        <taxon>Spiralia</taxon>
        <taxon>Gnathifera</taxon>
        <taxon>Rotifera</taxon>
        <taxon>Eurotatoria</taxon>
        <taxon>Bdelloidea</taxon>
        <taxon>Philodinida</taxon>
        <taxon>Philodinidae</taxon>
        <taxon>Rotaria</taxon>
    </lineage>
</organism>
<feature type="non-terminal residue" evidence="2">
    <location>
        <position position="1"/>
    </location>
</feature>
<protein>
    <submittedName>
        <fullName evidence="2">Uncharacterized protein</fullName>
    </submittedName>
</protein>
<accession>A0A819YHB1</accession>
<keyword evidence="1" id="KW-1133">Transmembrane helix</keyword>
<evidence type="ECO:0000313" key="2">
    <source>
        <dbReference type="EMBL" id="CAF4153185.1"/>
    </source>
</evidence>
<dbReference type="Proteomes" id="UP000663823">
    <property type="component" value="Unassembled WGS sequence"/>
</dbReference>
<sequence>TTRGEQKSGGYYLYYYLYYGYYGLGGLGDYLYYDLYLLRLDLDECSFAM</sequence>
<dbReference type="AlphaFoldDB" id="A0A819YHB1"/>
<keyword evidence="1" id="KW-0472">Membrane</keyword>
<reference evidence="2" key="1">
    <citation type="submission" date="2021-02" db="EMBL/GenBank/DDBJ databases">
        <authorList>
            <person name="Nowell W R."/>
        </authorList>
    </citation>
    <scope>NUCLEOTIDE SEQUENCE</scope>
</reference>
<dbReference type="EMBL" id="CAJOAX010015263">
    <property type="protein sequence ID" value="CAF4153185.1"/>
    <property type="molecule type" value="Genomic_DNA"/>
</dbReference>
<comment type="caution">
    <text evidence="2">The sequence shown here is derived from an EMBL/GenBank/DDBJ whole genome shotgun (WGS) entry which is preliminary data.</text>
</comment>
<keyword evidence="1" id="KW-0812">Transmembrane</keyword>